<dbReference type="Proteomes" id="UP000325797">
    <property type="component" value="Chromosome"/>
</dbReference>
<dbReference type="InterPro" id="IPR001789">
    <property type="entry name" value="Sig_transdc_resp-reg_receiver"/>
</dbReference>
<keyword evidence="14" id="KW-1185">Reference proteome</keyword>
<feature type="coiled-coil region" evidence="10">
    <location>
        <begin position="144"/>
        <end position="225"/>
    </location>
</feature>
<organism evidence="13 14">
    <name type="scientific">Hypericibacter adhaerens</name>
    <dbReference type="NCBI Taxonomy" id="2602016"/>
    <lineage>
        <taxon>Bacteria</taxon>
        <taxon>Pseudomonadati</taxon>
        <taxon>Pseudomonadota</taxon>
        <taxon>Alphaproteobacteria</taxon>
        <taxon>Rhodospirillales</taxon>
        <taxon>Dongiaceae</taxon>
        <taxon>Hypericibacter</taxon>
    </lineage>
</organism>
<reference evidence="13 14" key="1">
    <citation type="submission" date="2019-08" db="EMBL/GenBank/DDBJ databases">
        <title>Hyperibacter terrae gen. nov., sp. nov. and Hyperibacter viscosus sp. nov., two new members in the family Rhodospirillaceae isolated from the rhizosphere of Hypericum perforatum.</title>
        <authorList>
            <person name="Noviana Z."/>
        </authorList>
    </citation>
    <scope>NUCLEOTIDE SEQUENCE [LARGE SCALE GENOMIC DNA]</scope>
    <source>
        <strain evidence="13 14">R5959</strain>
    </source>
</reference>
<dbReference type="SUPFAM" id="SSF55874">
    <property type="entry name" value="ATPase domain of HSP90 chaperone/DNA topoisomerase II/histidine kinase"/>
    <property type="match status" value="1"/>
</dbReference>
<dbReference type="AlphaFoldDB" id="A0A5J6N720"/>
<dbReference type="PROSITE" id="PS50110">
    <property type="entry name" value="RESPONSE_REGULATORY"/>
    <property type="match status" value="1"/>
</dbReference>
<dbReference type="SMART" id="SM00388">
    <property type="entry name" value="HisKA"/>
    <property type="match status" value="1"/>
</dbReference>
<evidence type="ECO:0000256" key="1">
    <source>
        <dbReference type="ARBA" id="ARBA00000085"/>
    </source>
</evidence>
<feature type="modified residue" description="4-aspartylphosphate" evidence="9">
    <location>
        <position position="523"/>
    </location>
</feature>
<keyword evidence="8" id="KW-0902">Two-component regulatory system</keyword>
<dbReference type="EC" id="2.7.13.3" evidence="2"/>
<dbReference type="RefSeq" id="WP_151119839.1">
    <property type="nucleotide sequence ID" value="NZ_CP042582.1"/>
</dbReference>
<name>A0A5J6N720_9PROT</name>
<proteinExistence type="predicted"/>
<evidence type="ECO:0000259" key="12">
    <source>
        <dbReference type="PROSITE" id="PS50110"/>
    </source>
</evidence>
<evidence type="ECO:0000256" key="4">
    <source>
        <dbReference type="ARBA" id="ARBA00022679"/>
    </source>
</evidence>
<dbReference type="PRINTS" id="PR00344">
    <property type="entry name" value="BCTRLSENSOR"/>
</dbReference>
<dbReference type="PANTHER" id="PTHR43065:SF46">
    <property type="entry name" value="C4-DICARBOXYLATE TRANSPORT SENSOR PROTEIN DCTB"/>
    <property type="match status" value="1"/>
</dbReference>
<evidence type="ECO:0000256" key="9">
    <source>
        <dbReference type="PROSITE-ProRule" id="PRU00169"/>
    </source>
</evidence>
<dbReference type="Pfam" id="PF00512">
    <property type="entry name" value="HisKA"/>
    <property type="match status" value="1"/>
</dbReference>
<evidence type="ECO:0000256" key="5">
    <source>
        <dbReference type="ARBA" id="ARBA00022741"/>
    </source>
</evidence>
<dbReference type="InterPro" id="IPR036890">
    <property type="entry name" value="HATPase_C_sf"/>
</dbReference>
<feature type="domain" description="Histidine kinase" evidence="11">
    <location>
        <begin position="234"/>
        <end position="453"/>
    </location>
</feature>
<dbReference type="GO" id="GO:0005524">
    <property type="term" value="F:ATP binding"/>
    <property type="evidence" value="ECO:0007669"/>
    <property type="project" value="UniProtKB-KW"/>
</dbReference>
<evidence type="ECO:0000259" key="11">
    <source>
        <dbReference type="PROSITE" id="PS50109"/>
    </source>
</evidence>
<gene>
    <name evidence="13" type="ORF">FRZ61_45140</name>
</gene>
<dbReference type="Gene3D" id="3.30.450.20">
    <property type="entry name" value="PAS domain"/>
    <property type="match status" value="1"/>
</dbReference>
<dbReference type="InterPro" id="IPR011006">
    <property type="entry name" value="CheY-like_superfamily"/>
</dbReference>
<dbReference type="Pfam" id="PF02518">
    <property type="entry name" value="HATPase_c"/>
    <property type="match status" value="1"/>
</dbReference>
<dbReference type="EMBL" id="CP042582">
    <property type="protein sequence ID" value="QEX24573.1"/>
    <property type="molecule type" value="Genomic_DNA"/>
</dbReference>
<keyword evidence="6" id="KW-0418">Kinase</keyword>
<accession>A0A5J6N720</accession>
<evidence type="ECO:0000256" key="6">
    <source>
        <dbReference type="ARBA" id="ARBA00022777"/>
    </source>
</evidence>
<dbReference type="InterPro" id="IPR035965">
    <property type="entry name" value="PAS-like_dom_sf"/>
</dbReference>
<dbReference type="SMART" id="SM00448">
    <property type="entry name" value="REC"/>
    <property type="match status" value="1"/>
</dbReference>
<evidence type="ECO:0000256" key="7">
    <source>
        <dbReference type="ARBA" id="ARBA00022840"/>
    </source>
</evidence>
<dbReference type="InterPro" id="IPR036097">
    <property type="entry name" value="HisK_dim/P_sf"/>
</dbReference>
<evidence type="ECO:0000313" key="14">
    <source>
        <dbReference type="Proteomes" id="UP000325797"/>
    </source>
</evidence>
<dbReference type="PANTHER" id="PTHR43065">
    <property type="entry name" value="SENSOR HISTIDINE KINASE"/>
    <property type="match status" value="1"/>
</dbReference>
<keyword evidence="7" id="KW-0067">ATP-binding</keyword>
<dbReference type="InterPro" id="IPR003661">
    <property type="entry name" value="HisK_dim/P_dom"/>
</dbReference>
<dbReference type="Gene3D" id="1.10.287.130">
    <property type="match status" value="1"/>
</dbReference>
<dbReference type="InterPro" id="IPR003594">
    <property type="entry name" value="HATPase_dom"/>
</dbReference>
<evidence type="ECO:0000256" key="10">
    <source>
        <dbReference type="SAM" id="Coils"/>
    </source>
</evidence>
<feature type="domain" description="Response regulatory" evidence="12">
    <location>
        <begin position="473"/>
        <end position="586"/>
    </location>
</feature>
<dbReference type="SUPFAM" id="SSF52172">
    <property type="entry name" value="CheY-like"/>
    <property type="match status" value="1"/>
</dbReference>
<dbReference type="CDD" id="cd00082">
    <property type="entry name" value="HisKA"/>
    <property type="match status" value="1"/>
</dbReference>
<dbReference type="SMART" id="SM00387">
    <property type="entry name" value="HATPase_c"/>
    <property type="match status" value="1"/>
</dbReference>
<dbReference type="InterPro" id="IPR004358">
    <property type="entry name" value="Sig_transdc_His_kin-like_C"/>
</dbReference>
<dbReference type="Gene3D" id="3.30.565.10">
    <property type="entry name" value="Histidine kinase-like ATPase, C-terminal domain"/>
    <property type="match status" value="1"/>
</dbReference>
<dbReference type="Pfam" id="PF00072">
    <property type="entry name" value="Response_reg"/>
    <property type="match status" value="1"/>
</dbReference>
<dbReference type="KEGG" id="hadh:FRZ61_45140"/>
<keyword evidence="10" id="KW-0175">Coiled coil</keyword>
<dbReference type="GO" id="GO:0000155">
    <property type="term" value="F:phosphorelay sensor kinase activity"/>
    <property type="evidence" value="ECO:0007669"/>
    <property type="project" value="InterPro"/>
</dbReference>
<dbReference type="Gene3D" id="3.40.50.2300">
    <property type="match status" value="1"/>
</dbReference>
<dbReference type="OrthoDB" id="9796100at2"/>
<evidence type="ECO:0000313" key="13">
    <source>
        <dbReference type="EMBL" id="QEX24573.1"/>
    </source>
</evidence>
<dbReference type="PROSITE" id="PS50109">
    <property type="entry name" value="HIS_KIN"/>
    <property type="match status" value="1"/>
</dbReference>
<keyword evidence="3 9" id="KW-0597">Phosphoprotein</keyword>
<dbReference type="SUPFAM" id="SSF55785">
    <property type="entry name" value="PYP-like sensor domain (PAS domain)"/>
    <property type="match status" value="1"/>
</dbReference>
<keyword evidence="5" id="KW-0547">Nucleotide-binding</keyword>
<sequence length="597" mass="65419">MAGAQTQPPGVDYQALFQALPGLYLVLKPDDLTIVAVTDAYLAATMTRREEILGRNIFDVFPDNPDEPEATGVANLRASLLRARANKTPDAMAVQKYDVRRPAEQGGGFEERYWSPFNSPVLDAEGNVALLIHRVEDVTDYMRAKSLELEKEQQARALHEKMEAEIFQRAQALQDANKKLRDSEARLQVLNDTLEERVRDRTRQLEEEIEERERTQTALREAQKLEAVGRLAGGVAHDFNNLLTIILGSVDLVRDQVAPTGARLVEAMEHAALQGTRLTRQLLTFTRRQALRPEIIDLATRSEGMTDFLARALGGNIRIVVTFPHDLWPIECDLGEMELALINLCVNARDAMPEGGLVRIDGRNVTLRGADYPGAAYTGDFVALSVSDNGTGIEPDVLAHVFEPFFTTKVVGKGSGLGLSQVHGFAQQAGGLATIESKVGDGTTVTLWLPRSYVDAPTKATDDRQHLARGIGLVLLVEDNDGVAETAMRMLDLIGYRSHWVQDAGTALALLLGGQRFDLVLSDIVMPGSMTGLDLARRIRRYFPSQPILLVTGYSDAAAEVAAEGFSILAKPYRANALSDAIRTSLTIANRARRSSA</sequence>
<dbReference type="SUPFAM" id="SSF47384">
    <property type="entry name" value="Homodimeric domain of signal transducing histidine kinase"/>
    <property type="match status" value="1"/>
</dbReference>
<dbReference type="InterPro" id="IPR005467">
    <property type="entry name" value="His_kinase_dom"/>
</dbReference>
<evidence type="ECO:0000256" key="3">
    <source>
        <dbReference type="ARBA" id="ARBA00022553"/>
    </source>
</evidence>
<protein>
    <recommendedName>
        <fullName evidence="2">histidine kinase</fullName>
        <ecNumber evidence="2">2.7.13.3</ecNumber>
    </recommendedName>
</protein>
<evidence type="ECO:0000256" key="8">
    <source>
        <dbReference type="ARBA" id="ARBA00023012"/>
    </source>
</evidence>
<evidence type="ECO:0000256" key="2">
    <source>
        <dbReference type="ARBA" id="ARBA00012438"/>
    </source>
</evidence>
<keyword evidence="4" id="KW-0808">Transferase</keyword>
<comment type="catalytic activity">
    <reaction evidence="1">
        <text>ATP + protein L-histidine = ADP + protein N-phospho-L-histidine.</text>
        <dbReference type="EC" id="2.7.13.3"/>
    </reaction>
</comment>